<keyword evidence="1" id="KW-0472">Membrane</keyword>
<dbReference type="OrthoDB" id="10052098at2759"/>
<feature type="transmembrane region" description="Helical" evidence="1">
    <location>
        <begin position="909"/>
        <end position="927"/>
    </location>
</feature>
<sequence>MAFNQINRVRQAFLQLNLFKKPSSTEQTLFGEQIATRIYICALAVSLISITIITALMIRTIEKTESKPTYIRFLQLASRHPDTLNCPCSKYAISYQTFVSTRVQFHQVCSSQFVEQLWFDMIFTNEYISIESADDFRVTLSFFWQTIAGLCNASRNAWNDAVSSFNSSRLLSRSTFNEETVRIQVETTFKNLIRISQTTMTRNLLAIRRTTSGNKIVSGLQTNFYFYLRSSGSIQAAPRIFNDDCSCLNIEGCPRPATFNDSDGNLITIPGMITDCLVVDATLASTLECYYNQTCVALLHPSLPRNIQPLSNNSFKHSSSNSTIQTLLNELMIEERISNVHFNLYYSECNPQYCSYSYTRRWHMSFIFTTIIGIFGGLSFGIRLLAPFVAKIVLRRRNRVLPTTNVSQTSTSRPHQFHIIWAHIRGLPQQIRQKLVSLNIFETSTPRTLNNIHQERLYTRIFIILLIISSISTGLYLFFDEQNHLITISHPSLATYEQLYNDRSTKLQCPCSQISIPYKEFLNVTFILHQVCSSDLVSSEWLKYLTLLNPTVLPDTELGLDDTRDFRTIGASYFQILFTFCSMVEANIADAQRVFGDTQFINDRVLSRSIFLQKTQTIIDSFINTTCNNFASTVDWIDIAFKTSLFWNGANVIFDIRATTDNQLNITFPTYTLYSTFSETELIAFGTCSCVIIDEGCYLLPLLYSNASYLDQFPSTLFIEVIKIGCTPVLGFQISKIQWWYDAIYFEQIRQTYSFVINSQSSPNIKPLNTSIFSRFGDVTADDLIREMFLETAIGNNTSFDKFYTECAPVSCTYSNIQRRNLFASFLLLIAVCNGLNKILRLLIPLFGKLFLSCIDLWKGGHRRHAISTCDCVKHLLIRTYQSIKGLNLFTIEPTDNRSIHQQLVYTRIYLVIYLTSLSILLFYTAIVERSITKTYSVSSIMDYKQLLTDLQTDDVNCPCTRISIPYGDFVSELRVNRFHEVCETNTIYKILSYGLPAAAIPEFTNGRNFELWQQFFVESLKLLCSLAVDIVDNSIRIFLTSTMLTNQLQSLTEFNNEVNYTIDQFQQRTPIIFAQTLDLIRLNAQGNTLSAAFSSNWDLMKAGEDIESNNSFITIPIIHHDIEQNTSCSCSTLRTCKIPAEITKLANLTLIVEGLVFGCHLLETVLLSTLSCFYSPTCIHNVREALGAVSAGFNTSTHLHNSSTRFNVNDTIETMAYQMFIESWTNTTSYERFYNSCSPNYCTYIYRYRFDALEMLTTFLGVFPGLSSAIRFTVPYLVRIFQKI</sequence>
<feature type="transmembrane region" description="Helical" evidence="1">
    <location>
        <begin position="38"/>
        <end position="58"/>
    </location>
</feature>
<keyword evidence="1" id="KW-1133">Transmembrane helix</keyword>
<reference evidence="2" key="1">
    <citation type="submission" date="2021-02" db="EMBL/GenBank/DDBJ databases">
        <authorList>
            <person name="Nowell W R."/>
        </authorList>
    </citation>
    <scope>NUCLEOTIDE SEQUENCE</scope>
</reference>
<evidence type="ECO:0000313" key="3">
    <source>
        <dbReference type="Proteomes" id="UP000663852"/>
    </source>
</evidence>
<evidence type="ECO:0000313" key="2">
    <source>
        <dbReference type="EMBL" id="CAF1377450.1"/>
    </source>
</evidence>
<organism evidence="2 3">
    <name type="scientific">Adineta ricciae</name>
    <name type="common">Rotifer</name>
    <dbReference type="NCBI Taxonomy" id="249248"/>
    <lineage>
        <taxon>Eukaryota</taxon>
        <taxon>Metazoa</taxon>
        <taxon>Spiralia</taxon>
        <taxon>Gnathifera</taxon>
        <taxon>Rotifera</taxon>
        <taxon>Eurotatoria</taxon>
        <taxon>Bdelloidea</taxon>
        <taxon>Adinetida</taxon>
        <taxon>Adinetidae</taxon>
        <taxon>Adineta</taxon>
    </lineage>
</organism>
<keyword evidence="1" id="KW-0812">Transmembrane</keyword>
<accession>A0A815J4G5</accession>
<proteinExistence type="predicted"/>
<protein>
    <submittedName>
        <fullName evidence="2">Uncharacterized protein</fullName>
    </submittedName>
</protein>
<evidence type="ECO:0000256" key="1">
    <source>
        <dbReference type="SAM" id="Phobius"/>
    </source>
</evidence>
<dbReference type="Proteomes" id="UP000663852">
    <property type="component" value="Unassembled WGS sequence"/>
</dbReference>
<feature type="transmembrane region" description="Helical" evidence="1">
    <location>
        <begin position="822"/>
        <end position="840"/>
    </location>
</feature>
<feature type="transmembrane region" description="Helical" evidence="1">
    <location>
        <begin position="457"/>
        <end position="479"/>
    </location>
</feature>
<comment type="caution">
    <text evidence="2">The sequence shown here is derived from an EMBL/GenBank/DDBJ whole genome shotgun (WGS) entry which is preliminary data.</text>
</comment>
<gene>
    <name evidence="2" type="ORF">EDS130_LOCUS34728</name>
</gene>
<feature type="transmembrane region" description="Helical" evidence="1">
    <location>
        <begin position="362"/>
        <end position="386"/>
    </location>
</feature>
<dbReference type="EMBL" id="CAJNOJ010000295">
    <property type="protein sequence ID" value="CAF1377450.1"/>
    <property type="molecule type" value="Genomic_DNA"/>
</dbReference>
<name>A0A815J4G5_ADIRI</name>